<organism evidence="8 9">
    <name type="scientific">Spirodela intermedia</name>
    <name type="common">Intermediate duckweed</name>
    <dbReference type="NCBI Taxonomy" id="51605"/>
    <lineage>
        <taxon>Eukaryota</taxon>
        <taxon>Viridiplantae</taxon>
        <taxon>Streptophyta</taxon>
        <taxon>Embryophyta</taxon>
        <taxon>Tracheophyta</taxon>
        <taxon>Spermatophyta</taxon>
        <taxon>Magnoliopsida</taxon>
        <taxon>Liliopsida</taxon>
        <taxon>Araceae</taxon>
        <taxon>Lemnoideae</taxon>
        <taxon>Spirodela</taxon>
    </lineage>
</organism>
<comment type="caution">
    <text evidence="8">The sequence shown here is derived from an EMBL/GenBank/DDBJ whole genome shotgun (WGS) entry which is preliminary data.</text>
</comment>
<dbReference type="InterPro" id="IPR012392">
    <property type="entry name" value="3-ktacl-CoA_syn"/>
</dbReference>
<gene>
    <name evidence="8" type="ORF">SI7747_UN021301</name>
</gene>
<keyword evidence="4" id="KW-0012">Acyltransferase</keyword>
<protein>
    <recommendedName>
        <fullName evidence="2">very-long-chain 3-oxoacyl-CoA synthase</fullName>
        <ecNumber evidence="2">2.3.1.199</ecNumber>
    </recommendedName>
</protein>
<dbReference type="PANTHER" id="PTHR31561">
    <property type="entry name" value="3-KETOACYL-COA SYNTHASE"/>
    <property type="match status" value="1"/>
</dbReference>
<dbReference type="Pfam" id="PF08541">
    <property type="entry name" value="ACP_syn_III_C"/>
    <property type="match status" value="1"/>
</dbReference>
<dbReference type="EC" id="2.3.1.199" evidence="2"/>
<dbReference type="InterPro" id="IPR016039">
    <property type="entry name" value="Thiolase-like"/>
</dbReference>
<evidence type="ECO:0000313" key="9">
    <source>
        <dbReference type="Proteomes" id="UP001189122"/>
    </source>
</evidence>
<evidence type="ECO:0000259" key="7">
    <source>
        <dbReference type="Pfam" id="PF08541"/>
    </source>
</evidence>
<proteinExistence type="inferred from homology"/>
<sequence length="356" mass="39621">MGLLWCTVCGIVAYILTRARPVLLLDYACHKPSSEHRLSFEACEYFIRKINRYSMTSENFMRAAACSRTPPSSAMLVNRFGFNPNVKTYNLSGMGCSSGAAAVDLGARILSAISLNWYFGDERSMLVTNCIFRVGSAAAVLTNDPARRCQAKMELMHSLRSHNGADDASYRAAYLEEDHNDNLGVSLKKDLIRVAGVGLRKHICQLAPHVLPLSEIVYGAYAAAAAWARTKMGLSNADAKPHVPDFTKAFEHICLHTGGKAVVESVQKLMRLPDETTEPARMTLHRFGNTSSSLIFYEMAYFDAKGKFQEGDRVWMIAFGTGFKVCSLVWKSLKPSVLTKDNPWKDCIHRYPLKAW</sequence>
<feature type="domain" description="Beta-ketoacyl-[acyl-carrier-protein] synthase III C-terminal" evidence="7">
    <location>
        <begin position="251"/>
        <end position="331"/>
    </location>
</feature>
<dbReference type="InterPro" id="IPR013747">
    <property type="entry name" value="ACP_syn_III_C"/>
</dbReference>
<keyword evidence="5" id="KW-0732">Signal</keyword>
<evidence type="ECO:0000256" key="4">
    <source>
        <dbReference type="ARBA" id="ARBA00023315"/>
    </source>
</evidence>
<feature type="signal peptide" evidence="5">
    <location>
        <begin position="1"/>
        <end position="19"/>
    </location>
</feature>
<evidence type="ECO:0000313" key="8">
    <source>
        <dbReference type="EMBL" id="CAA6674943.1"/>
    </source>
</evidence>
<evidence type="ECO:0000256" key="3">
    <source>
        <dbReference type="ARBA" id="ARBA00022679"/>
    </source>
</evidence>
<dbReference type="EMBL" id="CACRZD030000181">
    <property type="protein sequence ID" value="CAA6674943.1"/>
    <property type="molecule type" value="Genomic_DNA"/>
</dbReference>
<evidence type="ECO:0000256" key="5">
    <source>
        <dbReference type="SAM" id="SignalP"/>
    </source>
</evidence>
<comment type="similarity">
    <text evidence="1">Belongs to the thiolase-like superfamily. Chalcone/stilbene synthases family.</text>
</comment>
<evidence type="ECO:0000256" key="1">
    <source>
        <dbReference type="ARBA" id="ARBA00005531"/>
    </source>
</evidence>
<dbReference type="InterPro" id="IPR013601">
    <property type="entry name" value="FAE1_typ3_polyketide_synth"/>
</dbReference>
<accession>A0ABN7EAR0</accession>
<dbReference type="SUPFAM" id="SSF53901">
    <property type="entry name" value="Thiolase-like"/>
    <property type="match status" value="2"/>
</dbReference>
<dbReference type="Proteomes" id="UP001189122">
    <property type="component" value="Unassembled WGS sequence"/>
</dbReference>
<name>A0ABN7EAR0_SPIIN</name>
<feature type="chain" id="PRO_5047437020" description="very-long-chain 3-oxoacyl-CoA synthase" evidence="5">
    <location>
        <begin position="20"/>
        <end position="356"/>
    </location>
</feature>
<keyword evidence="9" id="KW-1185">Reference proteome</keyword>
<feature type="domain" description="FAE" evidence="6">
    <location>
        <begin position="67"/>
        <end position="217"/>
    </location>
</feature>
<reference evidence="9" key="1">
    <citation type="journal article" date="2020" name="Sci. Rep.">
        <title>Chromosome-scale genome assembly for the duckweed Spirodela intermedia, integrating cytogenetic maps, PacBio and Oxford Nanopore libraries.</title>
        <authorList>
            <person name="Hoang P.T.N."/>
            <person name="Fiebig A."/>
            <person name="Novak P."/>
            <person name="Macas J."/>
            <person name="Cao H.X."/>
            <person name="Stepanenko A."/>
            <person name="Chen G."/>
            <person name="Borisjuk N."/>
            <person name="Scholz U."/>
            <person name="Schubert I."/>
        </authorList>
    </citation>
    <scope>NUCLEOTIDE SEQUENCE [LARGE SCALE GENOMIC DNA]</scope>
</reference>
<evidence type="ECO:0000259" key="6">
    <source>
        <dbReference type="Pfam" id="PF08392"/>
    </source>
</evidence>
<keyword evidence="3" id="KW-0808">Transferase</keyword>
<dbReference type="Pfam" id="PF08392">
    <property type="entry name" value="FAE1_CUT1_RppA"/>
    <property type="match status" value="1"/>
</dbReference>
<evidence type="ECO:0000256" key="2">
    <source>
        <dbReference type="ARBA" id="ARBA00012307"/>
    </source>
</evidence>
<dbReference type="Gene3D" id="3.40.47.10">
    <property type="match status" value="1"/>
</dbReference>